<dbReference type="EMBL" id="LR899852">
    <property type="protein sequence ID" value="CAD7242916.1"/>
    <property type="molecule type" value="Genomic_DNA"/>
</dbReference>
<sequence>MQFKSYFPYLHASGRIALKDTDETTGGCYQISTLAPGNIQSVPDSTKKYKGNAEGRRKMEKIILLLVLSLAMNLAMSVDVRQVATIYDLPDFNVGGAWCERIEYCPELDSCVPSIGNDVVSSACVLGIWLFYSENFYNYEDYGSVEWIYGDDVCENLETVGDQVSSLKYVGHLFEWKKNTMNLYELDLFAGLEFHEWNSTAEVPALSGVGSVIVTGTQSWTLYTLPDYSGDSACLTVESGKFAGFAADITALGIGTVGSFRLGCFSDRTIRLDSDRHGVAVKARK</sequence>
<name>A0A7R8X2N8_9CRUS</name>
<dbReference type="SUPFAM" id="SSF49695">
    <property type="entry name" value="gamma-Crystallin-like"/>
    <property type="match status" value="1"/>
</dbReference>
<dbReference type="Proteomes" id="UP000677054">
    <property type="component" value="Unassembled WGS sequence"/>
</dbReference>
<accession>A0A7R8X2N8</accession>
<protein>
    <submittedName>
        <fullName evidence="1">Uncharacterized protein</fullName>
    </submittedName>
</protein>
<reference evidence="1" key="1">
    <citation type="submission" date="2020-11" db="EMBL/GenBank/DDBJ databases">
        <authorList>
            <person name="Tran Van P."/>
        </authorList>
    </citation>
    <scope>NUCLEOTIDE SEQUENCE</scope>
</reference>
<proteinExistence type="predicted"/>
<evidence type="ECO:0000313" key="1">
    <source>
        <dbReference type="EMBL" id="CAD7242916.1"/>
    </source>
</evidence>
<dbReference type="OrthoDB" id="6381640at2759"/>
<dbReference type="Gene3D" id="2.60.20.10">
    <property type="entry name" value="Crystallins"/>
    <property type="match status" value="1"/>
</dbReference>
<keyword evidence="2" id="KW-1185">Reference proteome</keyword>
<evidence type="ECO:0000313" key="2">
    <source>
        <dbReference type="Proteomes" id="UP000677054"/>
    </source>
</evidence>
<dbReference type="AlphaFoldDB" id="A0A7R8X2N8"/>
<organism evidence="1">
    <name type="scientific">Darwinula stevensoni</name>
    <dbReference type="NCBI Taxonomy" id="69355"/>
    <lineage>
        <taxon>Eukaryota</taxon>
        <taxon>Metazoa</taxon>
        <taxon>Ecdysozoa</taxon>
        <taxon>Arthropoda</taxon>
        <taxon>Crustacea</taxon>
        <taxon>Oligostraca</taxon>
        <taxon>Ostracoda</taxon>
        <taxon>Podocopa</taxon>
        <taxon>Podocopida</taxon>
        <taxon>Darwinulocopina</taxon>
        <taxon>Darwinuloidea</taxon>
        <taxon>Darwinulidae</taxon>
        <taxon>Darwinula</taxon>
    </lineage>
</organism>
<gene>
    <name evidence="1" type="ORF">DSTB1V02_LOCUS2857</name>
</gene>
<dbReference type="InterPro" id="IPR011024">
    <property type="entry name" value="G_crystallin-like"/>
</dbReference>
<dbReference type="EMBL" id="CAJPEV010000335">
    <property type="protein sequence ID" value="CAG0884151.1"/>
    <property type="molecule type" value="Genomic_DNA"/>
</dbReference>